<evidence type="ECO:0000259" key="1">
    <source>
        <dbReference type="Pfam" id="PF01498"/>
    </source>
</evidence>
<organism evidence="2 3">
    <name type="scientific">Erysiphe neolycopersici</name>
    <dbReference type="NCBI Taxonomy" id="212602"/>
    <lineage>
        <taxon>Eukaryota</taxon>
        <taxon>Fungi</taxon>
        <taxon>Dikarya</taxon>
        <taxon>Ascomycota</taxon>
        <taxon>Pezizomycotina</taxon>
        <taxon>Leotiomycetes</taxon>
        <taxon>Erysiphales</taxon>
        <taxon>Erysiphaceae</taxon>
        <taxon>Erysiphe</taxon>
    </lineage>
</organism>
<dbReference type="InterPro" id="IPR002492">
    <property type="entry name" value="Transposase_Tc1-like"/>
</dbReference>
<accession>A0A420HZ90</accession>
<dbReference type="InterPro" id="IPR036397">
    <property type="entry name" value="RNaseH_sf"/>
</dbReference>
<name>A0A420HZ90_9PEZI</name>
<dbReference type="AlphaFoldDB" id="A0A420HZ90"/>
<dbReference type="GO" id="GO:0003677">
    <property type="term" value="F:DNA binding"/>
    <property type="evidence" value="ECO:0007669"/>
    <property type="project" value="InterPro"/>
</dbReference>
<feature type="domain" description="Transposase Tc1-like" evidence="1">
    <location>
        <begin position="86"/>
        <end position="128"/>
    </location>
</feature>
<dbReference type="Pfam" id="PF01498">
    <property type="entry name" value="HTH_Tnp_Tc3_2"/>
    <property type="match status" value="1"/>
</dbReference>
<keyword evidence="3" id="KW-1185">Reference proteome</keyword>
<evidence type="ECO:0000313" key="3">
    <source>
        <dbReference type="Proteomes" id="UP000286134"/>
    </source>
</evidence>
<dbReference type="GO" id="GO:0006313">
    <property type="term" value="P:DNA transposition"/>
    <property type="evidence" value="ECO:0007669"/>
    <property type="project" value="InterPro"/>
</dbReference>
<dbReference type="GO" id="GO:0015074">
    <property type="term" value="P:DNA integration"/>
    <property type="evidence" value="ECO:0007669"/>
    <property type="project" value="InterPro"/>
</dbReference>
<dbReference type="OrthoDB" id="3560489at2759"/>
<protein>
    <recommendedName>
        <fullName evidence="1">Transposase Tc1-like domain-containing protein</fullName>
    </recommendedName>
</protein>
<dbReference type="Proteomes" id="UP000286134">
    <property type="component" value="Unassembled WGS sequence"/>
</dbReference>
<gene>
    <name evidence="2" type="ORF">OnM2_030083</name>
</gene>
<evidence type="ECO:0000313" key="2">
    <source>
        <dbReference type="EMBL" id="RKF62741.1"/>
    </source>
</evidence>
<proteinExistence type="predicted"/>
<reference evidence="2 3" key="1">
    <citation type="journal article" date="2018" name="BMC Genomics">
        <title>Comparative genome analyses reveal sequence features reflecting distinct modes of host-adaptation between dicot and monocot powdery mildew.</title>
        <authorList>
            <person name="Wu Y."/>
            <person name="Ma X."/>
            <person name="Pan Z."/>
            <person name="Kale S.D."/>
            <person name="Song Y."/>
            <person name="King H."/>
            <person name="Zhang Q."/>
            <person name="Presley C."/>
            <person name="Deng X."/>
            <person name="Wei C.I."/>
            <person name="Xiao S."/>
        </authorList>
    </citation>
    <scope>NUCLEOTIDE SEQUENCE [LARGE SCALE GENOMIC DNA]</scope>
    <source>
        <strain evidence="2">UMSG2</strain>
    </source>
</reference>
<sequence>MNPSYPSSQRRRKYLSSEDCIRVKTLRKYTNKTIQQIANDLGLSWYQVQHACARHSESPNIRTGRPPARRMSYLDLSLDPFRHWNVGERSIQRALNSMGYLRRRARSKPVLSDINKTKRIEFARTHINWTLEDWSRVVWTDETWATGNPHKNTWVTRLVLTDAI</sequence>
<dbReference type="EMBL" id="MCFK01003099">
    <property type="protein sequence ID" value="RKF62741.1"/>
    <property type="molecule type" value="Genomic_DNA"/>
</dbReference>
<dbReference type="Gene3D" id="3.30.420.10">
    <property type="entry name" value="Ribonuclease H-like superfamily/Ribonuclease H"/>
    <property type="match status" value="1"/>
</dbReference>
<comment type="caution">
    <text evidence="2">The sequence shown here is derived from an EMBL/GenBank/DDBJ whole genome shotgun (WGS) entry which is preliminary data.</text>
</comment>